<evidence type="ECO:0000256" key="5">
    <source>
        <dbReference type="ARBA" id="ARBA00022759"/>
    </source>
</evidence>
<dbReference type="AlphaFoldDB" id="A0A1G7K021"/>
<dbReference type="EC" id="3.1.-.-" evidence="9"/>
<evidence type="ECO:0000256" key="7">
    <source>
        <dbReference type="ARBA" id="ARBA00022842"/>
    </source>
</evidence>
<dbReference type="GO" id="GO:0051607">
    <property type="term" value="P:defense response to virus"/>
    <property type="evidence" value="ECO:0007669"/>
    <property type="project" value="UniProtKB-UniRule"/>
</dbReference>
<evidence type="ECO:0000256" key="4">
    <source>
        <dbReference type="ARBA" id="ARBA00022723"/>
    </source>
</evidence>
<evidence type="ECO:0000256" key="8">
    <source>
        <dbReference type="ARBA" id="ARBA00023118"/>
    </source>
</evidence>
<dbReference type="InterPro" id="IPR019199">
    <property type="entry name" value="Virulence_VapD/CRISPR_Cas2"/>
</dbReference>
<organism evidence="11 12">
    <name type="scientific">Desulfovibrio legallii</name>
    <dbReference type="NCBI Taxonomy" id="571438"/>
    <lineage>
        <taxon>Bacteria</taxon>
        <taxon>Pseudomonadati</taxon>
        <taxon>Thermodesulfobacteriota</taxon>
        <taxon>Desulfovibrionia</taxon>
        <taxon>Desulfovibrionales</taxon>
        <taxon>Desulfovibrionaceae</taxon>
        <taxon>Desulfovibrio</taxon>
    </lineage>
</organism>
<evidence type="ECO:0000313" key="11">
    <source>
        <dbReference type="EMBL" id="SDF30480.1"/>
    </source>
</evidence>
<dbReference type="RefSeq" id="WP_092152948.1">
    <property type="nucleotide sequence ID" value="NZ_FNBX01000003.1"/>
</dbReference>
<name>A0A1G7K021_9BACT</name>
<evidence type="ECO:0000256" key="9">
    <source>
        <dbReference type="HAMAP-Rule" id="MF_01471"/>
    </source>
</evidence>
<dbReference type="GO" id="GO:0043571">
    <property type="term" value="P:maintenance of CRISPR repeat elements"/>
    <property type="evidence" value="ECO:0007669"/>
    <property type="project" value="UniProtKB-UniRule"/>
</dbReference>
<dbReference type="SUPFAM" id="SSF143430">
    <property type="entry name" value="TTP0101/SSO1404-like"/>
    <property type="match status" value="1"/>
</dbReference>
<evidence type="ECO:0000256" key="3">
    <source>
        <dbReference type="ARBA" id="ARBA00022722"/>
    </source>
</evidence>
<reference evidence="12" key="1">
    <citation type="submission" date="2016-10" db="EMBL/GenBank/DDBJ databases">
        <authorList>
            <person name="Varghese N."/>
            <person name="Submissions S."/>
        </authorList>
    </citation>
    <scope>NUCLEOTIDE SEQUENCE [LARGE SCALE GENOMIC DNA]</scope>
    <source>
        <strain evidence="12">KHC7</strain>
    </source>
</reference>
<comment type="subunit">
    <text evidence="9">Homodimer, forms a heterotetramer with a Cas1 homodimer.</text>
</comment>
<feature type="binding site" evidence="9">
    <location>
        <position position="10"/>
    </location>
    <ligand>
        <name>Mg(2+)</name>
        <dbReference type="ChEBI" id="CHEBI:18420"/>
        <note>catalytic</note>
    </ligand>
</feature>
<keyword evidence="8 9" id="KW-0051">Antiviral defense</keyword>
<evidence type="ECO:0000256" key="10">
    <source>
        <dbReference type="PIRNR" id="PIRNR032582"/>
    </source>
</evidence>
<dbReference type="InterPro" id="IPR021127">
    <property type="entry name" value="CRISPR_associated_Cas2"/>
</dbReference>
<keyword evidence="4 9" id="KW-0479">Metal-binding</keyword>
<dbReference type="HAMAP" id="MF_01471">
    <property type="entry name" value="Cas2"/>
    <property type="match status" value="1"/>
</dbReference>
<dbReference type="GO" id="GO:0016787">
    <property type="term" value="F:hydrolase activity"/>
    <property type="evidence" value="ECO:0007669"/>
    <property type="project" value="UniProtKB-KW"/>
</dbReference>
<dbReference type="Pfam" id="PF09827">
    <property type="entry name" value="CRISPR_Cas2"/>
    <property type="match status" value="1"/>
</dbReference>
<evidence type="ECO:0000256" key="6">
    <source>
        <dbReference type="ARBA" id="ARBA00022801"/>
    </source>
</evidence>
<dbReference type="PANTHER" id="PTHR34405">
    <property type="entry name" value="CRISPR-ASSOCIATED ENDORIBONUCLEASE CAS2"/>
    <property type="match status" value="1"/>
</dbReference>
<dbReference type="EMBL" id="FNBX01000003">
    <property type="protein sequence ID" value="SDF30480.1"/>
    <property type="molecule type" value="Genomic_DNA"/>
</dbReference>
<dbReference type="CDD" id="cd09725">
    <property type="entry name" value="Cas2_I_II_III"/>
    <property type="match status" value="1"/>
</dbReference>
<dbReference type="STRING" id="571438.SAMN05192586_103201"/>
<dbReference type="GO" id="GO:0046872">
    <property type="term" value="F:metal ion binding"/>
    <property type="evidence" value="ECO:0007669"/>
    <property type="project" value="UniProtKB-UniRule"/>
</dbReference>
<evidence type="ECO:0000256" key="1">
    <source>
        <dbReference type="ARBA" id="ARBA00001946"/>
    </source>
</evidence>
<keyword evidence="3 9" id="KW-0540">Nuclease</keyword>
<keyword evidence="5 9" id="KW-0255">Endonuclease</keyword>
<evidence type="ECO:0000313" key="12">
    <source>
        <dbReference type="Proteomes" id="UP000199355"/>
    </source>
</evidence>
<accession>A0A1G7K021</accession>
<dbReference type="GO" id="GO:0004521">
    <property type="term" value="F:RNA endonuclease activity"/>
    <property type="evidence" value="ECO:0007669"/>
    <property type="project" value="UniProtKB-UniRule"/>
</dbReference>
<comment type="cofactor">
    <cofactor evidence="1 9">
        <name>Mg(2+)</name>
        <dbReference type="ChEBI" id="CHEBI:18420"/>
    </cofactor>
</comment>
<dbReference type="NCBIfam" id="TIGR01573">
    <property type="entry name" value="cas2"/>
    <property type="match status" value="1"/>
</dbReference>
<proteinExistence type="inferred from homology"/>
<keyword evidence="6 9" id="KW-0378">Hydrolase</keyword>
<dbReference type="Proteomes" id="UP000199355">
    <property type="component" value="Unassembled WGS sequence"/>
</dbReference>
<comment type="similarity">
    <text evidence="2 9 10">Belongs to the CRISPR-associated endoribonuclease Cas2 protein family.</text>
</comment>
<protein>
    <recommendedName>
        <fullName evidence="9">CRISPR-associated endoribonuclease Cas2</fullName>
        <ecNumber evidence="9">3.1.-.-</ecNumber>
    </recommendedName>
</protein>
<dbReference type="PANTHER" id="PTHR34405:SF3">
    <property type="entry name" value="CRISPR-ASSOCIATED ENDORIBONUCLEASE CAS2 3"/>
    <property type="match status" value="1"/>
</dbReference>
<evidence type="ECO:0000256" key="2">
    <source>
        <dbReference type="ARBA" id="ARBA00009959"/>
    </source>
</evidence>
<gene>
    <name evidence="9" type="primary">cas2</name>
    <name evidence="11" type="ORF">SAMN05192586_103201</name>
</gene>
<keyword evidence="12" id="KW-1185">Reference proteome</keyword>
<dbReference type="Gene3D" id="3.30.70.240">
    <property type="match status" value="1"/>
</dbReference>
<keyword evidence="7 9" id="KW-0460">Magnesium</keyword>
<dbReference type="OrthoDB" id="9798176at2"/>
<sequence>MDGHYLVLYDIADNRRLARAASIVLDYGVRVQRSVYEVYLTQHTLQVLQCRLAAVIDPEEDGVKIFPLCESCAGRRRACGATLPQASEPLPWTVI</sequence>
<dbReference type="PIRSF" id="PIRSF032582">
    <property type="entry name" value="Cas2"/>
    <property type="match status" value="1"/>
</dbReference>
<comment type="function">
    <text evidence="9">CRISPR (clustered regularly interspaced short palindromic repeat), is an adaptive immune system that provides protection against mobile genetic elements (viruses, transposable elements and conjugative plasmids). CRISPR clusters contain sequences complementary to antecedent mobile elements and target invading nucleic acids. CRISPR clusters are transcribed and processed into CRISPR RNA (crRNA). Functions as a ssRNA-specific endoribonuclease. Involved in the integration of spacer DNA into the CRISPR cassette.</text>
</comment>